<dbReference type="SUPFAM" id="SSF53474">
    <property type="entry name" value="alpha/beta-Hydrolases"/>
    <property type="match status" value="1"/>
</dbReference>
<dbReference type="InterPro" id="IPR050266">
    <property type="entry name" value="AB_hydrolase_sf"/>
</dbReference>
<dbReference type="OrthoDB" id="149912at2"/>
<comment type="caution">
    <text evidence="2">The sequence shown here is derived from an EMBL/GenBank/DDBJ whole genome shotgun (WGS) entry which is preliminary data.</text>
</comment>
<evidence type="ECO:0000259" key="1">
    <source>
        <dbReference type="Pfam" id="PF00561"/>
    </source>
</evidence>
<dbReference type="InterPro" id="IPR000073">
    <property type="entry name" value="AB_hydrolase_1"/>
</dbReference>
<accession>A0A244CR64</accession>
<dbReference type="GO" id="GO:0016020">
    <property type="term" value="C:membrane"/>
    <property type="evidence" value="ECO:0007669"/>
    <property type="project" value="TreeGrafter"/>
</dbReference>
<dbReference type="InterPro" id="IPR029058">
    <property type="entry name" value="AB_hydrolase_fold"/>
</dbReference>
<gene>
    <name evidence="2" type="ORF">B1199_07085</name>
</gene>
<dbReference type="EMBL" id="MWPV01000002">
    <property type="protein sequence ID" value="OUL58111.1"/>
    <property type="molecule type" value="Genomic_DNA"/>
</dbReference>
<reference evidence="2 3" key="1">
    <citation type="submission" date="2017-02" db="EMBL/GenBank/DDBJ databases">
        <title>Pseudoalteromonas ulvae TC14 Genome.</title>
        <authorList>
            <person name="Molmeret M."/>
        </authorList>
    </citation>
    <scope>NUCLEOTIDE SEQUENCE [LARGE SCALE GENOMIC DNA]</scope>
    <source>
        <strain evidence="2">TC14</strain>
    </source>
</reference>
<organism evidence="2 3">
    <name type="scientific">Pseudoalteromonas ulvae</name>
    <dbReference type="NCBI Taxonomy" id="107327"/>
    <lineage>
        <taxon>Bacteria</taxon>
        <taxon>Pseudomonadati</taxon>
        <taxon>Pseudomonadota</taxon>
        <taxon>Gammaproteobacteria</taxon>
        <taxon>Alteromonadales</taxon>
        <taxon>Pseudoalteromonadaceae</taxon>
        <taxon>Pseudoalteromonas</taxon>
    </lineage>
</organism>
<name>A0A244CR64_PSEDV</name>
<dbReference type="PANTHER" id="PTHR43798:SF33">
    <property type="entry name" value="HYDROLASE, PUTATIVE (AFU_ORTHOLOGUE AFUA_2G14860)-RELATED"/>
    <property type="match status" value="1"/>
</dbReference>
<proteinExistence type="predicted"/>
<dbReference type="AlphaFoldDB" id="A0A244CR64"/>
<dbReference type="Proteomes" id="UP000194841">
    <property type="component" value="Unassembled WGS sequence"/>
</dbReference>
<dbReference type="Pfam" id="PF00561">
    <property type="entry name" value="Abhydrolase_1"/>
    <property type="match status" value="1"/>
</dbReference>
<dbReference type="PANTHER" id="PTHR43798">
    <property type="entry name" value="MONOACYLGLYCEROL LIPASE"/>
    <property type="match status" value="1"/>
</dbReference>
<sequence length="288" mass="32276">MKGNSVRIQQHTFYTSDLRISAQQCGAQGRETLLAVHGWQDNSASFIPLFSALEGINCIALDLPGHGQSDWRDAQAHYYFIDYVDDLYQVISMNYQQPIHLVGHSMGAMVITLFAASFPSLVKSLTLIDGIGFVTTPAQETTSQLRHAILMRARTRAKESKHRVFANLTELINKRMQVSDLSFESCRLLMERNSLIDSTGVKLTIDPKLKHHSGFRFDQAQSQAVCREVQMPVNLILAESGLEQMKTALEMYGSEFKELNVFHIEGGHHCHMDNPIAVAQVLQGIIDT</sequence>
<feature type="domain" description="AB hydrolase-1" evidence="1">
    <location>
        <begin position="32"/>
        <end position="273"/>
    </location>
</feature>
<evidence type="ECO:0000313" key="2">
    <source>
        <dbReference type="EMBL" id="OUL58111.1"/>
    </source>
</evidence>
<protein>
    <recommendedName>
        <fullName evidence="1">AB hydrolase-1 domain-containing protein</fullName>
    </recommendedName>
</protein>
<dbReference type="PRINTS" id="PR00111">
    <property type="entry name" value="ABHYDROLASE"/>
</dbReference>
<dbReference type="Gene3D" id="3.40.50.1820">
    <property type="entry name" value="alpha/beta hydrolase"/>
    <property type="match status" value="1"/>
</dbReference>
<keyword evidence="3" id="KW-1185">Reference proteome</keyword>
<evidence type="ECO:0000313" key="3">
    <source>
        <dbReference type="Proteomes" id="UP000194841"/>
    </source>
</evidence>